<dbReference type="Pfam" id="PF07949">
    <property type="entry name" value="YbbR"/>
    <property type="match status" value="3"/>
</dbReference>
<dbReference type="InterPro" id="IPR012505">
    <property type="entry name" value="YbbR"/>
</dbReference>
<dbReference type="RefSeq" id="WP_010737734.1">
    <property type="nucleotide sequence ID" value="NZ_AP027299.1"/>
</dbReference>
<accession>A0A449ED32</accession>
<dbReference type="Gene3D" id="2.170.120.40">
    <property type="entry name" value="YbbR-like domain"/>
    <property type="match status" value="2"/>
</dbReference>
<dbReference type="AlphaFoldDB" id="A0A449ED32"/>
<comment type="caution">
    <text evidence="3">The sequence shown here is derived from an EMBL/GenBank/DDBJ whole genome shotgun (WGS) entry which is preliminary data.</text>
</comment>
<feature type="transmembrane region" description="Helical" evidence="2">
    <location>
        <begin position="9"/>
        <end position="27"/>
    </location>
</feature>
<evidence type="ECO:0000313" key="3">
    <source>
        <dbReference type="EMBL" id="VTQ65004.1"/>
    </source>
</evidence>
<dbReference type="InterPro" id="IPR053154">
    <property type="entry name" value="c-di-AMP_regulator"/>
</dbReference>
<keyword evidence="2" id="KW-0812">Transmembrane</keyword>
<name>A0A449ED32_ENTHR</name>
<reference evidence="3 4" key="1">
    <citation type="submission" date="2019-05" db="EMBL/GenBank/DDBJ databases">
        <authorList>
            <consortium name="Pathogen Informatics"/>
        </authorList>
    </citation>
    <scope>NUCLEOTIDE SEQUENCE [LARGE SCALE GENOMIC DNA]</scope>
    <source>
        <strain evidence="3 4">NCTC12204</strain>
    </source>
</reference>
<keyword evidence="2" id="KW-1133">Transmembrane helix</keyword>
<evidence type="ECO:0000256" key="2">
    <source>
        <dbReference type="SAM" id="Phobius"/>
    </source>
</evidence>
<protein>
    <submittedName>
        <fullName evidence="3">YbbR-like protein</fullName>
    </submittedName>
</protein>
<dbReference type="EMBL" id="CABEEP010000001">
    <property type="protein sequence ID" value="VTQ65004.1"/>
    <property type="molecule type" value="Genomic_DNA"/>
</dbReference>
<evidence type="ECO:0000256" key="1">
    <source>
        <dbReference type="SAM" id="MobiDB-lite"/>
    </source>
</evidence>
<feature type="region of interest" description="Disordered" evidence="1">
    <location>
        <begin position="318"/>
        <end position="385"/>
    </location>
</feature>
<dbReference type="PANTHER" id="PTHR37804:SF1">
    <property type="entry name" value="CDAA REGULATORY PROTEIN CDAR"/>
    <property type="match status" value="1"/>
</dbReference>
<dbReference type="Proteomes" id="UP000352698">
    <property type="component" value="Unassembled WGS sequence"/>
</dbReference>
<gene>
    <name evidence="3" type="ORF">NCTC12204_01626</name>
</gene>
<proteinExistence type="predicted"/>
<feature type="compositionally biased region" description="Low complexity" evidence="1">
    <location>
        <begin position="337"/>
        <end position="385"/>
    </location>
</feature>
<keyword evidence="2" id="KW-0472">Membrane</keyword>
<evidence type="ECO:0000313" key="4">
    <source>
        <dbReference type="Proteomes" id="UP000352698"/>
    </source>
</evidence>
<dbReference type="PANTHER" id="PTHR37804">
    <property type="entry name" value="CDAA REGULATORY PROTEIN CDAR"/>
    <property type="match status" value="1"/>
</dbReference>
<organism evidence="3 4">
    <name type="scientific">Enterococcus hirae</name>
    <dbReference type="NCBI Taxonomy" id="1354"/>
    <lineage>
        <taxon>Bacteria</taxon>
        <taxon>Bacillati</taxon>
        <taxon>Bacillota</taxon>
        <taxon>Bacilli</taxon>
        <taxon>Lactobacillales</taxon>
        <taxon>Enterococcaceae</taxon>
        <taxon>Enterococcus</taxon>
    </lineage>
</organism>
<dbReference type="Gene3D" id="2.170.120.30">
    <property type="match status" value="1"/>
</dbReference>
<feature type="compositionally biased region" description="Polar residues" evidence="1">
    <location>
        <begin position="318"/>
        <end position="329"/>
    </location>
</feature>
<sequence length="385" mass="41630">MISKEKRTSILYGFVALLFSIILYFNANGQTMQNTLSGNESYSQTASDVSIQLLYDTDKYYIHGYENTTTVKLASANRIQLMAEANEDTRTFRVTADLAHLGEGTHEVPLKIKNLSSAVTAKLQPETITVTIEKKVTKDFEVKAILPTETTPSGYNLTETTVDPTKVTITTGDKTLAEIHQVVAKVNPSMITDDGVNSNVSVQALNSAGEPLSIVSDPVQVNVTSDAIKPKKTVSLYGIQQGTKGEGIKNYNFKFSELEAEVTGTTEQLAQIGDSIAVPIDISGITHRTTRTIQIPIEQGMSVSPKSVKVEITPVLESTTSDSSVDKNQSSTKRNDSTTSTTKSTTSSTSLSSVQTESKQTSESTDSSESTMQSTQESQTYSSEN</sequence>